<evidence type="ECO:0000256" key="14">
    <source>
        <dbReference type="ARBA" id="ARBA00038034"/>
    </source>
</evidence>
<dbReference type="InterPro" id="IPR042099">
    <property type="entry name" value="ANL_N_sf"/>
</dbReference>
<evidence type="ECO:0000256" key="2">
    <source>
        <dbReference type="ARBA" id="ARBA00022490"/>
    </source>
</evidence>
<evidence type="ECO:0000256" key="19">
    <source>
        <dbReference type="ARBA" id="ARBA00049139"/>
    </source>
</evidence>
<comment type="similarity">
    <text evidence="14">Belongs to the ATP-dependent AMP-binding enzyme family. Bubblegum subfamily.</text>
</comment>
<sequence length="694" mass="76607">MNINPVCPSTVIDPTPWDLLENHAQRPDSLSVAAAAVGAEPQGLWTSQGDAEVKLRMGESGMAAEAPLTIHQMFTSAVERFGGFTALSWKDGEQMKTMNYEEYYQTCRTAAKSFLKLGLQRYHGVGILGFNSVEWFISDIGAILAGGFAVGIYTTNSPEACQYVAENCKANIIVVENHKQLQKILQVEDKLPHLKAIIQYKDALKEKRPNLYSWAEFMELGRDEPDAPLDAIIASQKPNQCCTLIYTSGTTGQPKGVMLSHDNLTWTALSTSRHVHLTEATQAQEAVVSYLPLSHIAAQMVDIWVCMKVGGVTHFAQPDALKGSLVNTLKEVRPTAFMGVPRVWEKMQEKMKSVGAKSSTVRRKVAAWAKDVGLQTNLTKMNHYHIAKKLVFKKVRKALGLERCNKCFTGAAPITKDTLEFFLSLNIPLYELFGMSESSGPHTISVPEAFKLTSCGKEIPGCKTKLLNPDEEGNGEICLWGRHVFMGYLNMPDKTEEALDAEGWLRSGDLGKHDHNGFLFITGRIKELIITAGGENIPPVPIEDAVKEHVPLISNAMLIGDKRKFLSMLLTIKCQVNSESGAPEDELTPEVVELCRKLGSTATRVSEICGGRDRAVHGAIQDGINRVNDKATSNAQRIQKWIVLDKDFSIVGGELGPTMKLKRPVVLKMYKEQIENFYKELATPTTPDNPLPPK</sequence>
<dbReference type="Ensembl" id="ENSSORT00005025468.1">
    <property type="protein sequence ID" value="ENSSORP00005024736.1"/>
    <property type="gene ID" value="ENSSORG00005010252.1"/>
</dbReference>
<feature type="domain" description="AMP-dependent synthetase/ligase" evidence="20">
    <location>
        <begin position="75"/>
        <end position="489"/>
    </location>
</feature>
<evidence type="ECO:0000256" key="12">
    <source>
        <dbReference type="ARBA" id="ARBA00035848"/>
    </source>
</evidence>
<dbReference type="GO" id="GO:0016020">
    <property type="term" value="C:membrane"/>
    <property type="evidence" value="ECO:0007669"/>
    <property type="project" value="TreeGrafter"/>
</dbReference>
<evidence type="ECO:0000256" key="18">
    <source>
        <dbReference type="ARBA" id="ARBA00048666"/>
    </source>
</evidence>
<evidence type="ECO:0000313" key="21">
    <source>
        <dbReference type="Ensembl" id="ENSSORP00005024736.1"/>
    </source>
</evidence>
<proteinExistence type="inferred from homology"/>
<evidence type="ECO:0000256" key="16">
    <source>
        <dbReference type="ARBA" id="ARBA00042118"/>
    </source>
</evidence>
<comment type="subcellular location">
    <subcellularLocation>
        <location evidence="1">Cytoplasm</location>
    </subcellularLocation>
</comment>
<protein>
    <recommendedName>
        <fullName evidence="15">Long-chain-fatty-acid--CoA ligase ACSBG2</fullName>
        <ecNumber evidence="10">6.2.1.15</ecNumber>
        <ecNumber evidence="11">6.2.1.3</ecNumber>
    </recommendedName>
    <alternativeName>
        <fullName evidence="17">Acyl-CoA synthetase bubblegum family member 2</fullName>
    </alternativeName>
    <alternativeName>
        <fullName evidence="16">Arachidonate--CoA ligase ACSBG2</fullName>
    </alternativeName>
</protein>
<dbReference type="InterPro" id="IPR020845">
    <property type="entry name" value="AMP-binding_CS"/>
</dbReference>
<dbReference type="SUPFAM" id="SSF56801">
    <property type="entry name" value="Acetyl-CoA synthetase-like"/>
    <property type="match status" value="1"/>
</dbReference>
<keyword evidence="5" id="KW-0276">Fatty acid metabolism</keyword>
<evidence type="ECO:0000256" key="15">
    <source>
        <dbReference type="ARBA" id="ARBA00040479"/>
    </source>
</evidence>
<evidence type="ECO:0000256" key="1">
    <source>
        <dbReference type="ARBA" id="ARBA00004496"/>
    </source>
</evidence>
<evidence type="ECO:0000256" key="7">
    <source>
        <dbReference type="ARBA" id="ARBA00023098"/>
    </source>
</evidence>
<evidence type="ECO:0000256" key="13">
    <source>
        <dbReference type="ARBA" id="ARBA00036043"/>
    </source>
</evidence>
<dbReference type="Proteomes" id="UP000472271">
    <property type="component" value="Chromosome 4"/>
</dbReference>
<dbReference type="GO" id="GO:0047676">
    <property type="term" value="F:arachidonate-CoA ligase activity"/>
    <property type="evidence" value="ECO:0007669"/>
    <property type="project" value="UniProtKB-EC"/>
</dbReference>
<comment type="catalytic activity">
    <reaction evidence="18">
        <text>tetracosanoate + ATP + CoA = tetracosanoyl-CoA + AMP + diphosphate</text>
        <dbReference type="Rhea" id="RHEA:33639"/>
        <dbReference type="ChEBI" id="CHEBI:30616"/>
        <dbReference type="ChEBI" id="CHEBI:31014"/>
        <dbReference type="ChEBI" id="CHEBI:33019"/>
        <dbReference type="ChEBI" id="CHEBI:57287"/>
        <dbReference type="ChEBI" id="CHEBI:65052"/>
        <dbReference type="ChEBI" id="CHEBI:456215"/>
    </reaction>
    <physiologicalReaction direction="left-to-right" evidence="18">
        <dbReference type="Rhea" id="RHEA:33640"/>
    </physiologicalReaction>
</comment>
<dbReference type="GO" id="GO:0005524">
    <property type="term" value="F:ATP binding"/>
    <property type="evidence" value="ECO:0007669"/>
    <property type="project" value="UniProtKB-KW"/>
</dbReference>
<evidence type="ECO:0000256" key="3">
    <source>
        <dbReference type="ARBA" id="ARBA00022598"/>
    </source>
</evidence>
<comment type="catalytic activity">
    <reaction evidence="13">
        <text>(9Z)-octadecenoate + ATP + CoA = (9Z)-octadecenoyl-CoA + AMP + diphosphate</text>
        <dbReference type="Rhea" id="RHEA:33607"/>
        <dbReference type="ChEBI" id="CHEBI:30616"/>
        <dbReference type="ChEBI" id="CHEBI:30823"/>
        <dbReference type="ChEBI" id="CHEBI:33019"/>
        <dbReference type="ChEBI" id="CHEBI:57287"/>
        <dbReference type="ChEBI" id="CHEBI:57387"/>
        <dbReference type="ChEBI" id="CHEBI:456215"/>
    </reaction>
    <physiologicalReaction direction="left-to-right" evidence="13">
        <dbReference type="Rhea" id="RHEA:33608"/>
    </physiologicalReaction>
</comment>
<evidence type="ECO:0000256" key="17">
    <source>
        <dbReference type="ARBA" id="ARBA00043192"/>
    </source>
</evidence>
<evidence type="ECO:0000256" key="8">
    <source>
        <dbReference type="ARBA" id="ARBA00024484"/>
    </source>
</evidence>
<evidence type="ECO:0000259" key="20">
    <source>
        <dbReference type="Pfam" id="PF00501"/>
    </source>
</evidence>
<dbReference type="Gene3D" id="3.40.50.12780">
    <property type="entry name" value="N-terminal domain of ligase-like"/>
    <property type="match status" value="1"/>
</dbReference>
<keyword evidence="4" id="KW-0547">Nucleotide-binding</keyword>
<keyword evidence="3" id="KW-0436">Ligase</keyword>
<dbReference type="CDD" id="cd05933">
    <property type="entry name" value="ACSBG_like"/>
    <property type="match status" value="1"/>
</dbReference>
<evidence type="ECO:0000256" key="6">
    <source>
        <dbReference type="ARBA" id="ARBA00022840"/>
    </source>
</evidence>
<evidence type="ECO:0000256" key="9">
    <source>
        <dbReference type="ARBA" id="ARBA00024548"/>
    </source>
</evidence>
<dbReference type="InterPro" id="IPR000873">
    <property type="entry name" value="AMP-dep_synth/lig_dom"/>
</dbReference>
<comment type="catalytic activity">
    <reaction evidence="9">
        <text>(5Z,8Z,11Z,14Z)-eicosatetraenoate + ATP + CoA = (5Z,8Z,11Z,14Z)-eicosatetraenoyl-CoA + AMP + diphosphate</text>
        <dbReference type="Rhea" id="RHEA:19713"/>
        <dbReference type="ChEBI" id="CHEBI:30616"/>
        <dbReference type="ChEBI" id="CHEBI:32395"/>
        <dbReference type="ChEBI" id="CHEBI:33019"/>
        <dbReference type="ChEBI" id="CHEBI:57287"/>
        <dbReference type="ChEBI" id="CHEBI:57368"/>
        <dbReference type="ChEBI" id="CHEBI:456215"/>
        <dbReference type="EC" id="6.2.1.15"/>
    </reaction>
    <physiologicalReaction direction="left-to-right" evidence="9">
        <dbReference type="Rhea" id="RHEA:19714"/>
    </physiologicalReaction>
</comment>
<organism evidence="21 22">
    <name type="scientific">Sphaeramia orbicularis</name>
    <name type="common">orbiculate cardinalfish</name>
    <dbReference type="NCBI Taxonomy" id="375764"/>
    <lineage>
        <taxon>Eukaryota</taxon>
        <taxon>Metazoa</taxon>
        <taxon>Chordata</taxon>
        <taxon>Craniata</taxon>
        <taxon>Vertebrata</taxon>
        <taxon>Euteleostomi</taxon>
        <taxon>Actinopterygii</taxon>
        <taxon>Neopterygii</taxon>
        <taxon>Teleostei</taxon>
        <taxon>Neoteleostei</taxon>
        <taxon>Acanthomorphata</taxon>
        <taxon>Gobiaria</taxon>
        <taxon>Kurtiformes</taxon>
        <taxon>Apogonoidei</taxon>
        <taxon>Apogonidae</taxon>
        <taxon>Apogoninae</taxon>
        <taxon>Sphaeramia</taxon>
    </lineage>
</organism>
<dbReference type="EC" id="6.2.1.3" evidence="11"/>
<evidence type="ECO:0000256" key="11">
    <source>
        <dbReference type="ARBA" id="ARBA00026121"/>
    </source>
</evidence>
<keyword evidence="22" id="KW-1185">Reference proteome</keyword>
<dbReference type="EC" id="6.2.1.15" evidence="10"/>
<dbReference type="AlphaFoldDB" id="A0A673A641"/>
<reference evidence="21" key="3">
    <citation type="submission" date="2025-09" db="UniProtKB">
        <authorList>
            <consortium name="Ensembl"/>
        </authorList>
    </citation>
    <scope>IDENTIFICATION</scope>
</reference>
<reference evidence="21" key="2">
    <citation type="submission" date="2025-08" db="UniProtKB">
        <authorList>
            <consortium name="Ensembl"/>
        </authorList>
    </citation>
    <scope>IDENTIFICATION</scope>
</reference>
<name>A0A673A641_9TELE</name>
<dbReference type="PANTHER" id="PTHR43272:SF101">
    <property type="entry name" value="ACYL-COA SYNTHETASE BUBBLEGUM FAMILY MEMBER 2-RELATED"/>
    <property type="match status" value="1"/>
</dbReference>
<keyword evidence="6" id="KW-0067">ATP-binding</keyword>
<accession>A0A673A641</accession>
<dbReference type="PANTHER" id="PTHR43272">
    <property type="entry name" value="LONG-CHAIN-FATTY-ACID--COA LIGASE"/>
    <property type="match status" value="1"/>
</dbReference>
<dbReference type="Pfam" id="PF23562">
    <property type="entry name" value="AMP-binding_C_3"/>
    <property type="match status" value="1"/>
</dbReference>
<reference evidence="21" key="1">
    <citation type="submission" date="2019-06" db="EMBL/GenBank/DDBJ databases">
        <authorList>
            <consortium name="Wellcome Sanger Institute Data Sharing"/>
        </authorList>
    </citation>
    <scope>NUCLEOTIDE SEQUENCE [LARGE SCALE GENOMIC DNA]</scope>
</reference>
<dbReference type="PROSITE" id="PS00455">
    <property type="entry name" value="AMP_BINDING"/>
    <property type="match status" value="1"/>
</dbReference>
<comment type="catalytic activity">
    <reaction evidence="8">
        <text>a long-chain fatty acid + ATP + CoA = a long-chain fatty acyl-CoA + AMP + diphosphate</text>
        <dbReference type="Rhea" id="RHEA:15421"/>
        <dbReference type="ChEBI" id="CHEBI:30616"/>
        <dbReference type="ChEBI" id="CHEBI:33019"/>
        <dbReference type="ChEBI" id="CHEBI:57287"/>
        <dbReference type="ChEBI" id="CHEBI:57560"/>
        <dbReference type="ChEBI" id="CHEBI:83139"/>
        <dbReference type="ChEBI" id="CHEBI:456215"/>
        <dbReference type="EC" id="6.2.1.3"/>
    </reaction>
    <physiologicalReaction direction="left-to-right" evidence="8">
        <dbReference type="Rhea" id="RHEA:15422"/>
    </physiologicalReaction>
</comment>
<comment type="catalytic activity">
    <reaction evidence="19">
        <text>hexadecanoate + ATP + CoA = hexadecanoyl-CoA + AMP + diphosphate</text>
        <dbReference type="Rhea" id="RHEA:30751"/>
        <dbReference type="ChEBI" id="CHEBI:7896"/>
        <dbReference type="ChEBI" id="CHEBI:30616"/>
        <dbReference type="ChEBI" id="CHEBI:33019"/>
        <dbReference type="ChEBI" id="CHEBI:57287"/>
        <dbReference type="ChEBI" id="CHEBI:57379"/>
        <dbReference type="ChEBI" id="CHEBI:456215"/>
    </reaction>
    <physiologicalReaction direction="left-to-right" evidence="19">
        <dbReference type="Rhea" id="RHEA:30752"/>
    </physiologicalReaction>
</comment>
<dbReference type="GO" id="GO:0005783">
    <property type="term" value="C:endoplasmic reticulum"/>
    <property type="evidence" value="ECO:0007669"/>
    <property type="project" value="TreeGrafter"/>
</dbReference>
<dbReference type="Pfam" id="PF00501">
    <property type="entry name" value="AMP-binding"/>
    <property type="match status" value="1"/>
</dbReference>
<evidence type="ECO:0000313" key="22">
    <source>
        <dbReference type="Proteomes" id="UP000472271"/>
    </source>
</evidence>
<keyword evidence="7" id="KW-0443">Lipid metabolism</keyword>
<comment type="catalytic activity">
    <reaction evidence="12">
        <text>(9Z,12Z)-octadecadienoate + ATP + CoA = (9Z,12Z)-octadecadienoyl-CoA + AMP + diphosphate</text>
        <dbReference type="Rhea" id="RHEA:33651"/>
        <dbReference type="ChEBI" id="CHEBI:30245"/>
        <dbReference type="ChEBI" id="CHEBI:30616"/>
        <dbReference type="ChEBI" id="CHEBI:33019"/>
        <dbReference type="ChEBI" id="CHEBI:57287"/>
        <dbReference type="ChEBI" id="CHEBI:57383"/>
        <dbReference type="ChEBI" id="CHEBI:456215"/>
    </reaction>
    <physiologicalReaction direction="left-to-right" evidence="12">
        <dbReference type="Rhea" id="RHEA:33652"/>
    </physiologicalReaction>
</comment>
<gene>
    <name evidence="21" type="primary">acsbg2</name>
</gene>
<keyword evidence="2" id="KW-0963">Cytoplasm</keyword>
<evidence type="ECO:0000256" key="10">
    <source>
        <dbReference type="ARBA" id="ARBA00026113"/>
    </source>
</evidence>
<evidence type="ECO:0000256" key="5">
    <source>
        <dbReference type="ARBA" id="ARBA00022832"/>
    </source>
</evidence>
<evidence type="ECO:0000256" key="4">
    <source>
        <dbReference type="ARBA" id="ARBA00022741"/>
    </source>
</evidence>